<organism evidence="1 2">
    <name type="scientific">Flexivirga endophytica</name>
    <dbReference type="NCBI Taxonomy" id="1849103"/>
    <lineage>
        <taxon>Bacteria</taxon>
        <taxon>Bacillati</taxon>
        <taxon>Actinomycetota</taxon>
        <taxon>Actinomycetes</taxon>
        <taxon>Micrococcales</taxon>
        <taxon>Dermacoccaceae</taxon>
        <taxon>Flexivirga</taxon>
    </lineage>
</organism>
<dbReference type="AlphaFoldDB" id="A0A916T139"/>
<reference evidence="1" key="2">
    <citation type="submission" date="2020-09" db="EMBL/GenBank/DDBJ databases">
        <authorList>
            <person name="Sun Q."/>
            <person name="Zhou Y."/>
        </authorList>
    </citation>
    <scope>NUCLEOTIDE SEQUENCE</scope>
    <source>
        <strain evidence="1">CGMCC 1.15085</strain>
    </source>
</reference>
<sequence>MADHRLWAYIDETGDRGIGPRSSPIFGMAAVIADTSGAANLRAAVNQLRADFKVPDGRVMSWKEHTKNHDRRRHAASALATIKGIKVCYVYAQKSALDPTSYVRDIALFYNYVAMKTYTSILWAARNWKGNDCQLWTRFGHVRAHDHRPTKRYLERMARQNPRLPDDIEQGLRWVGAGDYVESQAADLFGGFLKAALWPSGEFDLVEPAYLRTIWPLIRNSDSCAVPLGLMSMPENKIVTTHDWFPCANCPQR</sequence>
<gene>
    <name evidence="1" type="ORF">GCM10011492_15630</name>
</gene>
<proteinExistence type="predicted"/>
<protein>
    <recommendedName>
        <fullName evidence="3">DUF3800 domain-containing protein</fullName>
    </recommendedName>
</protein>
<dbReference type="InterPro" id="IPR024524">
    <property type="entry name" value="DUF3800"/>
</dbReference>
<accession>A0A916T139</accession>
<evidence type="ECO:0008006" key="3">
    <source>
        <dbReference type="Google" id="ProtNLM"/>
    </source>
</evidence>
<dbReference type="EMBL" id="BMHI01000002">
    <property type="protein sequence ID" value="GGB26293.1"/>
    <property type="molecule type" value="Genomic_DNA"/>
</dbReference>
<dbReference type="RefSeq" id="WP_188836389.1">
    <property type="nucleotide sequence ID" value="NZ_BMHI01000002.1"/>
</dbReference>
<dbReference type="Proteomes" id="UP000636793">
    <property type="component" value="Unassembled WGS sequence"/>
</dbReference>
<name>A0A916T139_9MICO</name>
<keyword evidence="2" id="KW-1185">Reference proteome</keyword>
<comment type="caution">
    <text evidence="1">The sequence shown here is derived from an EMBL/GenBank/DDBJ whole genome shotgun (WGS) entry which is preliminary data.</text>
</comment>
<evidence type="ECO:0000313" key="2">
    <source>
        <dbReference type="Proteomes" id="UP000636793"/>
    </source>
</evidence>
<dbReference type="Pfam" id="PF12686">
    <property type="entry name" value="DUF3800"/>
    <property type="match status" value="1"/>
</dbReference>
<evidence type="ECO:0000313" key="1">
    <source>
        <dbReference type="EMBL" id="GGB26293.1"/>
    </source>
</evidence>
<reference evidence="1" key="1">
    <citation type="journal article" date="2014" name="Int. J. Syst. Evol. Microbiol.">
        <title>Complete genome sequence of Corynebacterium casei LMG S-19264T (=DSM 44701T), isolated from a smear-ripened cheese.</title>
        <authorList>
            <consortium name="US DOE Joint Genome Institute (JGI-PGF)"/>
            <person name="Walter F."/>
            <person name="Albersmeier A."/>
            <person name="Kalinowski J."/>
            <person name="Ruckert C."/>
        </authorList>
    </citation>
    <scope>NUCLEOTIDE SEQUENCE</scope>
    <source>
        <strain evidence="1">CGMCC 1.15085</strain>
    </source>
</reference>